<organism evidence="1 2">
    <name type="scientific">Lipomyces kononenkoae</name>
    <name type="common">Yeast</name>
    <dbReference type="NCBI Taxonomy" id="34357"/>
    <lineage>
        <taxon>Eukaryota</taxon>
        <taxon>Fungi</taxon>
        <taxon>Dikarya</taxon>
        <taxon>Ascomycota</taxon>
        <taxon>Saccharomycotina</taxon>
        <taxon>Lipomycetes</taxon>
        <taxon>Lipomycetales</taxon>
        <taxon>Lipomycetaceae</taxon>
        <taxon>Lipomyces</taxon>
    </lineage>
</organism>
<accession>A0ACC3T289</accession>
<gene>
    <name evidence="1" type="ORF">V1525DRAFT_387908</name>
</gene>
<comment type="caution">
    <text evidence="1">The sequence shown here is derived from an EMBL/GenBank/DDBJ whole genome shotgun (WGS) entry which is preliminary data.</text>
</comment>
<proteinExistence type="predicted"/>
<sequence>MSKVLLTGATGFIAVHILEELLSKGYSVRAAIRSEGKSKFLREQFPTSKLSFAIVPDIAIPGAFDDAVKDMDYVVHTASPFKAIVEDNLKDLLLPALNGTQEVLKSVKQYAQSVKQVVITSSFAAVFSGPLNLRGHKTYTEEDWNDTSWDAALKSDGRVAYRASKKFAEMAVWDFVKTNKPPFSVTVLNPPLVWGPMKQEVGLSTLNTTNSYIYNLMRNTANPDPSYIFGFVDVRDLAIAHVAALGNTKTENQRIIVSGGLYTYAALIGVIQELKERHML</sequence>
<dbReference type="Proteomes" id="UP001433508">
    <property type="component" value="Unassembled WGS sequence"/>
</dbReference>
<dbReference type="EMBL" id="MU971361">
    <property type="protein sequence ID" value="KAK9238036.1"/>
    <property type="molecule type" value="Genomic_DNA"/>
</dbReference>
<evidence type="ECO:0000313" key="2">
    <source>
        <dbReference type="Proteomes" id="UP001433508"/>
    </source>
</evidence>
<protein>
    <submittedName>
        <fullName evidence="1">Uncharacterized protein</fullName>
    </submittedName>
</protein>
<evidence type="ECO:0000313" key="1">
    <source>
        <dbReference type="EMBL" id="KAK9238036.1"/>
    </source>
</evidence>
<name>A0ACC3T289_LIPKO</name>
<keyword evidence="2" id="KW-1185">Reference proteome</keyword>
<reference evidence="2" key="1">
    <citation type="journal article" date="2024" name="Front. Bioeng. Biotechnol.">
        <title>Genome-scale model development and genomic sequencing of the oleaginous clade Lipomyces.</title>
        <authorList>
            <person name="Czajka J.J."/>
            <person name="Han Y."/>
            <person name="Kim J."/>
            <person name="Mondo S.J."/>
            <person name="Hofstad B.A."/>
            <person name="Robles A."/>
            <person name="Haridas S."/>
            <person name="Riley R."/>
            <person name="LaButti K."/>
            <person name="Pangilinan J."/>
            <person name="Andreopoulos W."/>
            <person name="Lipzen A."/>
            <person name="Yan J."/>
            <person name="Wang M."/>
            <person name="Ng V."/>
            <person name="Grigoriev I.V."/>
            <person name="Spatafora J.W."/>
            <person name="Magnuson J.K."/>
            <person name="Baker S.E."/>
            <person name="Pomraning K.R."/>
        </authorList>
    </citation>
    <scope>NUCLEOTIDE SEQUENCE [LARGE SCALE GENOMIC DNA]</scope>
    <source>
        <strain evidence="2">CBS 7786</strain>
    </source>
</reference>